<organism evidence="1 2">
    <name type="scientific">Marinilabilia salmonicolor</name>
    <dbReference type="NCBI Taxonomy" id="989"/>
    <lineage>
        <taxon>Bacteria</taxon>
        <taxon>Pseudomonadati</taxon>
        <taxon>Bacteroidota</taxon>
        <taxon>Bacteroidia</taxon>
        <taxon>Marinilabiliales</taxon>
        <taxon>Marinilabiliaceae</taxon>
        <taxon>Marinilabilia</taxon>
    </lineage>
</organism>
<keyword evidence="2" id="KW-1185">Reference proteome</keyword>
<protein>
    <submittedName>
        <fullName evidence="1">Uncharacterized protein DUF4249</fullName>
    </submittedName>
</protein>
<proteinExistence type="predicted"/>
<dbReference type="RefSeq" id="WP_114437216.1">
    <property type="nucleotide sequence ID" value="NZ_QPIZ01000014.1"/>
</dbReference>
<comment type="caution">
    <text evidence="1">The sequence shown here is derived from an EMBL/GenBank/DDBJ whole genome shotgun (WGS) entry which is preliminary data.</text>
</comment>
<evidence type="ECO:0000313" key="1">
    <source>
        <dbReference type="EMBL" id="RCW32696.1"/>
    </source>
</evidence>
<accession>A0A368UV68</accession>
<dbReference type="Pfam" id="PF14054">
    <property type="entry name" value="DUF4249"/>
    <property type="match status" value="1"/>
</dbReference>
<dbReference type="Proteomes" id="UP000252733">
    <property type="component" value="Unassembled WGS sequence"/>
</dbReference>
<evidence type="ECO:0000313" key="2">
    <source>
        <dbReference type="Proteomes" id="UP000252733"/>
    </source>
</evidence>
<sequence>MKQLVFIINIVMAVFLSWGCAEYIDLDLETSDQKLVVDGMITSERHIQYVRLSRSVAFMDDTVSPPVSGARVLLSDGYNVETLREANEMAGFYVAKNGFAATPGNSYELTVSEVDIDGDGVEESYQAISYMPHVNKPDSIDLLFDASWEMWKVLLWFNDPPDSEDYYLFRVLLNGTLISERISEFTVVSDRFFENGRADGVWVQSINANEEAEPLQEGDVVTLQMCGITEEYFDFVKSVQRESRGQYPLFSGPPANVPGNISNGALGFFTAFSVSYANLVVSAGLLEEKNNSD</sequence>
<name>A0A368UV68_9BACT</name>
<dbReference type="EMBL" id="QPIZ01000014">
    <property type="protein sequence ID" value="RCW32696.1"/>
    <property type="molecule type" value="Genomic_DNA"/>
</dbReference>
<gene>
    <name evidence="1" type="ORF">DFO77_11422</name>
</gene>
<dbReference type="InterPro" id="IPR025345">
    <property type="entry name" value="DUF4249"/>
</dbReference>
<reference evidence="1 2" key="1">
    <citation type="submission" date="2018-07" db="EMBL/GenBank/DDBJ databases">
        <title>Freshwater and sediment microbial communities from various areas in North America, analyzing microbe dynamics in response to fracking.</title>
        <authorList>
            <person name="Lamendella R."/>
        </authorList>
    </citation>
    <scope>NUCLEOTIDE SEQUENCE [LARGE SCALE GENOMIC DNA]</scope>
    <source>
        <strain evidence="1 2">160A</strain>
    </source>
</reference>
<dbReference type="AlphaFoldDB" id="A0A368UV68"/>